<keyword evidence="4 7" id="KW-1133">Transmembrane helix</keyword>
<evidence type="ECO:0000256" key="5">
    <source>
        <dbReference type="ARBA" id="ARBA00023136"/>
    </source>
</evidence>
<dbReference type="PANTHER" id="PTHR43840:SF4">
    <property type="entry name" value="CDF DIVALENT METAL CATION TRANSPORTER (EUROFUNG)"/>
    <property type="match status" value="1"/>
</dbReference>
<accession>A0AAD5HFX1</accession>
<feature type="transmembrane region" description="Helical" evidence="7">
    <location>
        <begin position="233"/>
        <end position="252"/>
    </location>
</feature>
<keyword evidence="5 7" id="KW-0472">Membrane</keyword>
<name>A0AAD5HFX1_UMBRA</name>
<organism evidence="10 11">
    <name type="scientific">Umbelopsis ramanniana AG</name>
    <dbReference type="NCBI Taxonomy" id="1314678"/>
    <lineage>
        <taxon>Eukaryota</taxon>
        <taxon>Fungi</taxon>
        <taxon>Fungi incertae sedis</taxon>
        <taxon>Mucoromycota</taxon>
        <taxon>Mucoromycotina</taxon>
        <taxon>Umbelopsidomycetes</taxon>
        <taxon>Umbelopsidales</taxon>
        <taxon>Umbelopsidaceae</taxon>
        <taxon>Umbelopsis</taxon>
    </lineage>
</organism>
<evidence type="ECO:0008006" key="12">
    <source>
        <dbReference type="Google" id="ProtNLM"/>
    </source>
</evidence>
<dbReference type="GeneID" id="75913718"/>
<protein>
    <recommendedName>
        <fullName evidence="12">Cation efflux protein cytoplasmic domain-containing protein</fullName>
    </recommendedName>
</protein>
<evidence type="ECO:0000256" key="1">
    <source>
        <dbReference type="ARBA" id="ARBA00004141"/>
    </source>
</evidence>
<dbReference type="InterPro" id="IPR027469">
    <property type="entry name" value="Cation_efflux_TMD_sf"/>
</dbReference>
<dbReference type="AlphaFoldDB" id="A0AAD5HFX1"/>
<dbReference type="InterPro" id="IPR050291">
    <property type="entry name" value="CDF_Transporter"/>
</dbReference>
<dbReference type="EMBL" id="MU620912">
    <property type="protein sequence ID" value="KAI8580458.1"/>
    <property type="molecule type" value="Genomic_DNA"/>
</dbReference>
<evidence type="ECO:0000256" key="2">
    <source>
        <dbReference type="ARBA" id="ARBA00022448"/>
    </source>
</evidence>
<feature type="region of interest" description="Disordered" evidence="6">
    <location>
        <begin position="1"/>
        <end position="25"/>
    </location>
</feature>
<dbReference type="GO" id="GO:0008324">
    <property type="term" value="F:monoatomic cation transmembrane transporter activity"/>
    <property type="evidence" value="ECO:0007669"/>
    <property type="project" value="InterPro"/>
</dbReference>
<feature type="transmembrane region" description="Helical" evidence="7">
    <location>
        <begin position="153"/>
        <end position="174"/>
    </location>
</feature>
<evidence type="ECO:0000256" key="7">
    <source>
        <dbReference type="SAM" id="Phobius"/>
    </source>
</evidence>
<dbReference type="RefSeq" id="XP_051445462.1">
    <property type="nucleotide sequence ID" value="XM_051588373.1"/>
</dbReference>
<feature type="transmembrane region" description="Helical" evidence="7">
    <location>
        <begin position="297"/>
        <end position="315"/>
    </location>
</feature>
<keyword evidence="11" id="KW-1185">Reference proteome</keyword>
<keyword evidence="2" id="KW-0813">Transport</keyword>
<dbReference type="Proteomes" id="UP001206595">
    <property type="component" value="Unassembled WGS sequence"/>
</dbReference>
<dbReference type="Gene3D" id="3.30.70.1350">
    <property type="entry name" value="Cation efflux protein, cytoplasmic domain"/>
    <property type="match status" value="1"/>
</dbReference>
<dbReference type="GO" id="GO:0098771">
    <property type="term" value="P:inorganic ion homeostasis"/>
    <property type="evidence" value="ECO:0007669"/>
    <property type="project" value="UniProtKB-ARBA"/>
</dbReference>
<dbReference type="Gene3D" id="1.20.1510.10">
    <property type="entry name" value="Cation efflux protein transmembrane domain"/>
    <property type="match status" value="1"/>
</dbReference>
<comment type="subcellular location">
    <subcellularLocation>
        <location evidence="1">Membrane</location>
        <topology evidence="1">Multi-pass membrane protein</topology>
    </subcellularLocation>
</comment>
<dbReference type="NCBIfam" id="TIGR01297">
    <property type="entry name" value="CDF"/>
    <property type="match status" value="1"/>
</dbReference>
<dbReference type="Pfam" id="PF16916">
    <property type="entry name" value="ZT_dimer"/>
    <property type="match status" value="1"/>
</dbReference>
<dbReference type="InterPro" id="IPR027470">
    <property type="entry name" value="Cation_efflux_CTD"/>
</dbReference>
<reference evidence="10" key="2">
    <citation type="journal article" date="2022" name="Proc. Natl. Acad. Sci. U.S.A.">
        <title>Diploid-dominant life cycles characterize the early evolution of Fungi.</title>
        <authorList>
            <person name="Amses K.R."/>
            <person name="Simmons D.R."/>
            <person name="Longcore J.E."/>
            <person name="Mondo S.J."/>
            <person name="Seto K."/>
            <person name="Jeronimo G.H."/>
            <person name="Bonds A.E."/>
            <person name="Quandt C.A."/>
            <person name="Davis W.J."/>
            <person name="Chang Y."/>
            <person name="Federici B.A."/>
            <person name="Kuo A."/>
            <person name="LaButti K."/>
            <person name="Pangilinan J."/>
            <person name="Andreopoulos W."/>
            <person name="Tritt A."/>
            <person name="Riley R."/>
            <person name="Hundley H."/>
            <person name="Johnson J."/>
            <person name="Lipzen A."/>
            <person name="Barry K."/>
            <person name="Lang B.F."/>
            <person name="Cuomo C.A."/>
            <person name="Buchler N.E."/>
            <person name="Grigoriev I.V."/>
            <person name="Spatafora J.W."/>
            <person name="Stajich J.E."/>
            <person name="James T.Y."/>
        </authorList>
    </citation>
    <scope>NUCLEOTIDE SEQUENCE</scope>
    <source>
        <strain evidence="10">AG</strain>
    </source>
</reference>
<proteinExistence type="predicted"/>
<evidence type="ECO:0000259" key="9">
    <source>
        <dbReference type="Pfam" id="PF16916"/>
    </source>
</evidence>
<feature type="transmembrane region" description="Helical" evidence="7">
    <location>
        <begin position="273"/>
        <end position="291"/>
    </location>
</feature>
<reference evidence="10" key="1">
    <citation type="submission" date="2021-06" db="EMBL/GenBank/DDBJ databases">
        <authorList>
            <consortium name="DOE Joint Genome Institute"/>
            <person name="Mondo S.J."/>
            <person name="Amses K.R."/>
            <person name="Simmons D.R."/>
            <person name="Longcore J.E."/>
            <person name="Seto K."/>
            <person name="Alves G.H."/>
            <person name="Bonds A.E."/>
            <person name="Quandt C.A."/>
            <person name="Davis W.J."/>
            <person name="Chang Y."/>
            <person name="Letcher P.M."/>
            <person name="Powell M.J."/>
            <person name="Kuo A."/>
            <person name="Labutti K."/>
            <person name="Pangilinan J."/>
            <person name="Andreopoulos W."/>
            <person name="Tritt A."/>
            <person name="Riley R."/>
            <person name="Hundley H."/>
            <person name="Johnson J."/>
            <person name="Lipzen A."/>
            <person name="Barry K."/>
            <person name="Berbee M.L."/>
            <person name="Buchler N.E."/>
            <person name="Grigoriev I.V."/>
            <person name="Spatafora J.W."/>
            <person name="Stajich J.E."/>
            <person name="James T.Y."/>
        </authorList>
    </citation>
    <scope>NUCLEOTIDE SEQUENCE</scope>
    <source>
        <strain evidence="10">AG</strain>
    </source>
</reference>
<dbReference type="FunFam" id="1.20.1510.10:FF:000005">
    <property type="entry name" value="Putative Cation diffusion facilitator 1"/>
    <property type="match status" value="1"/>
</dbReference>
<dbReference type="Pfam" id="PF01545">
    <property type="entry name" value="Cation_efflux"/>
    <property type="match status" value="1"/>
</dbReference>
<feature type="transmembrane region" description="Helical" evidence="7">
    <location>
        <begin position="125"/>
        <end position="147"/>
    </location>
</feature>
<evidence type="ECO:0000256" key="6">
    <source>
        <dbReference type="SAM" id="MobiDB-lite"/>
    </source>
</evidence>
<evidence type="ECO:0000259" key="8">
    <source>
        <dbReference type="Pfam" id="PF01545"/>
    </source>
</evidence>
<dbReference type="SUPFAM" id="SSF160240">
    <property type="entry name" value="Cation efflux protein cytoplasmic domain-like"/>
    <property type="match status" value="1"/>
</dbReference>
<keyword evidence="3 7" id="KW-0812">Transmembrane</keyword>
<dbReference type="InterPro" id="IPR002524">
    <property type="entry name" value="Cation_efflux"/>
</dbReference>
<comment type="caution">
    <text evidence="10">The sequence shown here is derived from an EMBL/GenBank/DDBJ whole genome shotgun (WGS) entry which is preliminary data.</text>
</comment>
<dbReference type="SUPFAM" id="SSF161111">
    <property type="entry name" value="Cation efflux protein transmembrane domain-like"/>
    <property type="match status" value="1"/>
</dbReference>
<feature type="domain" description="Cation efflux protein cytoplasmic" evidence="9">
    <location>
        <begin position="340"/>
        <end position="402"/>
    </location>
</feature>
<evidence type="ECO:0000256" key="4">
    <source>
        <dbReference type="ARBA" id="ARBA00022989"/>
    </source>
</evidence>
<feature type="domain" description="Cation efflux protein transmembrane" evidence="8">
    <location>
        <begin position="129"/>
        <end position="321"/>
    </location>
</feature>
<dbReference type="GO" id="GO:0030003">
    <property type="term" value="P:intracellular monoatomic cation homeostasis"/>
    <property type="evidence" value="ECO:0007669"/>
    <property type="project" value="UniProtKB-ARBA"/>
</dbReference>
<dbReference type="GO" id="GO:0016020">
    <property type="term" value="C:membrane"/>
    <property type="evidence" value="ECO:0007669"/>
    <property type="project" value="UniProtKB-SubCell"/>
</dbReference>
<feature type="transmembrane region" description="Helical" evidence="7">
    <location>
        <begin position="195"/>
        <end position="213"/>
    </location>
</feature>
<evidence type="ECO:0000313" key="10">
    <source>
        <dbReference type="EMBL" id="KAI8580458.1"/>
    </source>
</evidence>
<dbReference type="InterPro" id="IPR058533">
    <property type="entry name" value="Cation_efflux_TM"/>
</dbReference>
<dbReference type="InterPro" id="IPR036837">
    <property type="entry name" value="Cation_efflux_CTD_sf"/>
</dbReference>
<sequence>MSISPSRERGRSRRRSCSRRPSSISIQETVKPAPTRFRALRMDEAQIATIKNRKVREFYEHQNEMVDRFLEVDHIIESLERGENPLENITNEVEDEESGIANGSSEPLLAKPNLRKSHSSTIVHLAINLSMLANVVLFVTKVVTAYVSNSISILASAFETLLDLLSNAIIWYTIRVIKHEDYYGYPIGKSRMEPLGIVIFAVITTTSFTQVLITSAERLMDPDNSSEVIDLSFASIAVLVANIIIKAILWLWCRSIKGSSSVQALAQDHENDVVFNIAATICPLVGIWTKLGWIDPVGGILLSIYIIYEWMAVLLDNIRRLSGRAATIDDIKQLTYMAYRFSSQIEAIETVRAYYVGDKLFVEVDIVMPPDMLVHIAHDIAEALQNALELMENVERAFVHIDYNTTHTHEHTQAF</sequence>
<dbReference type="PANTHER" id="PTHR43840">
    <property type="entry name" value="MITOCHONDRIAL METAL TRANSPORTER 1-RELATED"/>
    <property type="match status" value="1"/>
</dbReference>
<evidence type="ECO:0000256" key="3">
    <source>
        <dbReference type="ARBA" id="ARBA00022692"/>
    </source>
</evidence>
<evidence type="ECO:0000313" key="11">
    <source>
        <dbReference type="Proteomes" id="UP001206595"/>
    </source>
</evidence>
<gene>
    <name evidence="10" type="ORF">K450DRAFT_237131</name>
</gene>